<dbReference type="InterPro" id="IPR011009">
    <property type="entry name" value="Kinase-like_dom_sf"/>
</dbReference>
<sequence>MATPACKEEISKEWLQVILTQYESRSKPKTSVAVTSFEVNPGVGPGENFSSQLLKIVVETQVSHGDQEEHTAKTYNLLAKFMQGNGFIREMGKTTNAPLKEIMIYSDVIPALNQFQSERGDGSNQVDIPGFVHGVCVEEKVKYNEKTLEKLRTNRAAVKRRIKSLLLPQNQKIKCLCHGDYWNNNFMFRSDRADGLSDPDAIMLVDWGNTQWYTPVLDLQYLIHTSTQLDFRREHREEILQHYHSVFTAVTTKLGAPVPSWTFNVFKEECQKARIFGVVMGMTVNLITLSKQNQTGPLVQTKPVNSSSLGWRISCRLGKIMAPLFLSKMMQPLTRAFLSKWMEPNFNELTTGKNEILNQRFYDLLVEADADGVFDI</sequence>
<dbReference type="SUPFAM" id="SSF56112">
    <property type="entry name" value="Protein kinase-like (PK-like)"/>
    <property type="match status" value="1"/>
</dbReference>
<dbReference type="Pfam" id="PF02958">
    <property type="entry name" value="EcKL"/>
    <property type="match status" value="2"/>
</dbReference>
<name>A0A3R7SWV4_PENVA</name>
<accession>A0A3R7SWV4</accession>
<organism evidence="2 3">
    <name type="scientific">Penaeus vannamei</name>
    <name type="common">Whiteleg shrimp</name>
    <name type="synonym">Litopenaeus vannamei</name>
    <dbReference type="NCBI Taxonomy" id="6689"/>
    <lineage>
        <taxon>Eukaryota</taxon>
        <taxon>Metazoa</taxon>
        <taxon>Ecdysozoa</taxon>
        <taxon>Arthropoda</taxon>
        <taxon>Crustacea</taxon>
        <taxon>Multicrustacea</taxon>
        <taxon>Malacostraca</taxon>
        <taxon>Eumalacostraca</taxon>
        <taxon>Eucarida</taxon>
        <taxon>Decapoda</taxon>
        <taxon>Dendrobranchiata</taxon>
        <taxon>Penaeoidea</taxon>
        <taxon>Penaeidae</taxon>
        <taxon>Penaeus</taxon>
    </lineage>
</organism>
<dbReference type="PANTHER" id="PTHR11012">
    <property type="entry name" value="PROTEIN KINASE-LIKE DOMAIN-CONTAINING"/>
    <property type="match status" value="1"/>
</dbReference>
<evidence type="ECO:0000259" key="1">
    <source>
        <dbReference type="SMART" id="SM00587"/>
    </source>
</evidence>
<feature type="domain" description="CHK kinase-like" evidence="1">
    <location>
        <begin position="77"/>
        <end position="253"/>
    </location>
</feature>
<proteinExistence type="predicted"/>
<comment type="caution">
    <text evidence="2">The sequence shown here is derived from an EMBL/GenBank/DDBJ whole genome shotgun (WGS) entry which is preliminary data.</text>
</comment>
<protein>
    <recommendedName>
        <fullName evidence="1">CHK kinase-like domain-containing protein</fullName>
    </recommendedName>
</protein>
<dbReference type="InterPro" id="IPR015897">
    <property type="entry name" value="CHK_kinase-like"/>
</dbReference>
<dbReference type="Proteomes" id="UP000283509">
    <property type="component" value="Unassembled WGS sequence"/>
</dbReference>
<dbReference type="Gene3D" id="3.90.1200.10">
    <property type="match status" value="1"/>
</dbReference>
<dbReference type="AlphaFoldDB" id="A0A3R7SWV4"/>
<dbReference type="OrthoDB" id="6344432at2759"/>
<dbReference type="EMBL" id="QCYY01001292">
    <property type="protein sequence ID" value="ROT79095.1"/>
    <property type="molecule type" value="Genomic_DNA"/>
</dbReference>
<dbReference type="SMART" id="SM00587">
    <property type="entry name" value="CHK"/>
    <property type="match status" value="1"/>
</dbReference>
<gene>
    <name evidence="2" type="ORF">C7M84_002194</name>
</gene>
<reference evidence="2 3" key="1">
    <citation type="submission" date="2018-04" db="EMBL/GenBank/DDBJ databases">
        <authorList>
            <person name="Zhang X."/>
            <person name="Yuan J."/>
            <person name="Li F."/>
            <person name="Xiang J."/>
        </authorList>
    </citation>
    <scope>NUCLEOTIDE SEQUENCE [LARGE SCALE GENOMIC DNA]</scope>
    <source>
        <tissue evidence="2">Muscle</tissue>
    </source>
</reference>
<evidence type="ECO:0000313" key="3">
    <source>
        <dbReference type="Proteomes" id="UP000283509"/>
    </source>
</evidence>
<reference evidence="2 3" key="2">
    <citation type="submission" date="2019-01" db="EMBL/GenBank/DDBJ databases">
        <title>The decoding of complex shrimp genome reveals the adaptation for benthos swimmer, frequently molting mechanism and breeding impact on genome.</title>
        <authorList>
            <person name="Sun Y."/>
            <person name="Gao Y."/>
            <person name="Yu Y."/>
        </authorList>
    </citation>
    <scope>NUCLEOTIDE SEQUENCE [LARGE SCALE GENOMIC DNA]</scope>
    <source>
        <tissue evidence="2">Muscle</tissue>
    </source>
</reference>
<dbReference type="PANTHER" id="PTHR11012:SF30">
    <property type="entry name" value="PROTEIN KINASE-LIKE DOMAIN-CONTAINING"/>
    <property type="match status" value="1"/>
</dbReference>
<dbReference type="InterPro" id="IPR004119">
    <property type="entry name" value="EcKL"/>
</dbReference>
<evidence type="ECO:0000313" key="2">
    <source>
        <dbReference type="EMBL" id="ROT79095.1"/>
    </source>
</evidence>
<keyword evidence="3" id="KW-1185">Reference proteome</keyword>